<proteinExistence type="predicted"/>
<dbReference type="InterPro" id="IPR008929">
    <property type="entry name" value="Chondroitin_lyas"/>
</dbReference>
<gene>
    <name evidence="3" type="ORF">ACFPYL_14550</name>
</gene>
<evidence type="ECO:0000256" key="2">
    <source>
        <dbReference type="SAM" id="SignalP"/>
    </source>
</evidence>
<feature type="chain" id="PRO_5046203452" evidence="2">
    <location>
        <begin position="26"/>
        <end position="778"/>
    </location>
</feature>
<reference evidence="4" key="1">
    <citation type="journal article" date="2019" name="Int. J. Syst. Evol. Microbiol.">
        <title>The Global Catalogue of Microorganisms (GCM) 10K type strain sequencing project: providing services to taxonomists for standard genome sequencing and annotation.</title>
        <authorList>
            <consortium name="The Broad Institute Genomics Platform"/>
            <consortium name="The Broad Institute Genome Sequencing Center for Infectious Disease"/>
            <person name="Wu L."/>
            <person name="Ma J."/>
        </authorList>
    </citation>
    <scope>NUCLEOTIDE SEQUENCE [LARGE SCALE GENOMIC DNA]</scope>
    <source>
        <strain evidence="4">CCUG 54522</strain>
    </source>
</reference>
<accession>A0ABW1LKT4</accession>
<dbReference type="Proteomes" id="UP001596135">
    <property type="component" value="Unassembled WGS sequence"/>
</dbReference>
<dbReference type="RefSeq" id="WP_379155531.1">
    <property type="nucleotide sequence ID" value="NZ_JBHSRJ010000005.1"/>
</dbReference>
<name>A0ABW1LKT4_9ACTN</name>
<sequence>MRLISGLVVALLASALVPVTSSAHADVVTPARTVQVVTDPGFEHAGTPCFRPAAHSRTRVARTPRHPLHGRRSLDVRLPAHAAVSCAPAGAVRRSITRVAGALRIRDVSTARRARLTACLRVVPLGSSTPRSACTRVDRHHHTVARATLRWPAPVRVASARWTVTAVRGAVRVLLDDATIRLSLPAVSDTCDPALEAAPAGPPDASSPCNDNELPTGSDYAPATLHLRTARPFIPLDDYTVAPASDPVAQRFTAYVDRALAGDPDYGYGAADAVVQYARTHQAKYLDSAIADVDRRVADADRAIAQGEAPEIAGDSYLEVGPDLEELALAYDWGFSRLTPGQRRRWRTYGGQALSNLWSPQLATWGRAPAGSFAWSGWSINNPGNNYNFSFIQATQLWSLATGDRAWMRFLQTYKFPLLTDYYEQLDGGGSREGTGYGTAQTRLWANARTWREATGEHLAAVEAHARASVDYWIHATVPTLDHFAPFGDLSRVSVPELYDYQENLVREAAMAAPGTPAAGRALWWISHNSVPDTMANSFNLRAALLRPNGTPTAPSATTYAATGVGQFFARSSWVEDATWLSVIAGPYDESHAHEEQGAFTLYDGTWQSVTANIWSHSGLQGVGDGDGDLGTGASSILRFDTADGPVPQRNATSSMTATPGAGTATVHADLSPAYAGSEGAVTSWTRDLSFAADHLAVQDHCAVGSAVTPVWQLQVPVEPTVGAPGEITAGDLHVTFDPSYDVQLVDLHALEDDLISGWRIELRNASGCDFSVDLDVL</sequence>
<feature type="signal peptide" evidence="2">
    <location>
        <begin position="1"/>
        <end position="25"/>
    </location>
</feature>
<dbReference type="EMBL" id="JBHSRJ010000005">
    <property type="protein sequence ID" value="MFC6044308.1"/>
    <property type="molecule type" value="Genomic_DNA"/>
</dbReference>
<protein>
    <submittedName>
        <fullName evidence="3">Uncharacterized protein</fullName>
    </submittedName>
</protein>
<evidence type="ECO:0000256" key="1">
    <source>
        <dbReference type="SAM" id="MobiDB-lite"/>
    </source>
</evidence>
<keyword evidence="2" id="KW-0732">Signal</keyword>
<evidence type="ECO:0000313" key="3">
    <source>
        <dbReference type="EMBL" id="MFC6044308.1"/>
    </source>
</evidence>
<keyword evidence="4" id="KW-1185">Reference proteome</keyword>
<dbReference type="Gene3D" id="1.50.10.100">
    <property type="entry name" value="Chondroitin AC/alginate lyase"/>
    <property type="match status" value="1"/>
</dbReference>
<organism evidence="3 4">
    <name type="scientific">Nocardioides hankookensis</name>
    <dbReference type="NCBI Taxonomy" id="443157"/>
    <lineage>
        <taxon>Bacteria</taxon>
        <taxon>Bacillati</taxon>
        <taxon>Actinomycetota</taxon>
        <taxon>Actinomycetes</taxon>
        <taxon>Propionibacteriales</taxon>
        <taxon>Nocardioidaceae</taxon>
        <taxon>Nocardioides</taxon>
    </lineage>
</organism>
<dbReference type="Gene3D" id="2.70.98.70">
    <property type="match status" value="1"/>
</dbReference>
<feature type="region of interest" description="Disordered" evidence="1">
    <location>
        <begin position="641"/>
        <end position="661"/>
    </location>
</feature>
<evidence type="ECO:0000313" key="4">
    <source>
        <dbReference type="Proteomes" id="UP001596135"/>
    </source>
</evidence>
<comment type="caution">
    <text evidence="3">The sequence shown here is derived from an EMBL/GenBank/DDBJ whole genome shotgun (WGS) entry which is preliminary data.</text>
</comment>